<dbReference type="Pfam" id="PF03466">
    <property type="entry name" value="LysR_substrate"/>
    <property type="match status" value="1"/>
</dbReference>
<comment type="similarity">
    <text evidence="1">Belongs to the LysR transcriptional regulatory family.</text>
</comment>
<keyword evidence="3" id="KW-0238">DNA-binding</keyword>
<evidence type="ECO:0000256" key="1">
    <source>
        <dbReference type="ARBA" id="ARBA00009437"/>
    </source>
</evidence>
<organism evidence="6 7">
    <name type="scientific">Cupriavidus gilardii J11</name>
    <dbReference type="NCBI Taxonomy" id="936133"/>
    <lineage>
        <taxon>Bacteria</taxon>
        <taxon>Pseudomonadati</taxon>
        <taxon>Pseudomonadota</taxon>
        <taxon>Betaproteobacteria</taxon>
        <taxon>Burkholderiales</taxon>
        <taxon>Burkholderiaceae</taxon>
        <taxon>Cupriavidus</taxon>
    </lineage>
</organism>
<dbReference type="PROSITE" id="PS50931">
    <property type="entry name" value="HTH_LYSR"/>
    <property type="match status" value="1"/>
</dbReference>
<dbReference type="GO" id="GO:0003677">
    <property type="term" value="F:DNA binding"/>
    <property type="evidence" value="ECO:0007669"/>
    <property type="project" value="UniProtKB-KW"/>
</dbReference>
<dbReference type="InterPro" id="IPR036388">
    <property type="entry name" value="WH-like_DNA-bd_sf"/>
</dbReference>
<dbReference type="EMBL" id="VLJN01000002">
    <property type="protein sequence ID" value="TWG88874.1"/>
    <property type="molecule type" value="Genomic_DNA"/>
</dbReference>
<dbReference type="FunFam" id="1.10.10.10:FF:000001">
    <property type="entry name" value="LysR family transcriptional regulator"/>
    <property type="match status" value="1"/>
</dbReference>
<evidence type="ECO:0000313" key="6">
    <source>
        <dbReference type="EMBL" id="TWG88874.1"/>
    </source>
</evidence>
<comment type="caution">
    <text evidence="6">The sequence shown here is derived from an EMBL/GenBank/DDBJ whole genome shotgun (WGS) entry which is preliminary data.</text>
</comment>
<evidence type="ECO:0000256" key="3">
    <source>
        <dbReference type="ARBA" id="ARBA00023125"/>
    </source>
</evidence>
<dbReference type="InterPro" id="IPR000847">
    <property type="entry name" value="LysR_HTH_N"/>
</dbReference>
<dbReference type="InterPro" id="IPR058163">
    <property type="entry name" value="LysR-type_TF_proteobact-type"/>
</dbReference>
<keyword evidence="2" id="KW-0805">Transcription regulation</keyword>
<dbReference type="SUPFAM" id="SSF46785">
    <property type="entry name" value="Winged helix' DNA-binding domain"/>
    <property type="match status" value="1"/>
</dbReference>
<dbReference type="InterPro" id="IPR005119">
    <property type="entry name" value="LysR_subst-bd"/>
</dbReference>
<protein>
    <submittedName>
        <fullName evidence="6">LysR family transcriptional regulator</fullName>
    </submittedName>
</protein>
<dbReference type="PANTHER" id="PTHR30537">
    <property type="entry name" value="HTH-TYPE TRANSCRIPTIONAL REGULATOR"/>
    <property type="match status" value="1"/>
</dbReference>
<reference evidence="6 7" key="1">
    <citation type="submission" date="2019-07" db="EMBL/GenBank/DDBJ databases">
        <title>Genome sequencing of lignin-degrading bacterial isolates.</title>
        <authorList>
            <person name="Gladden J."/>
        </authorList>
    </citation>
    <scope>NUCLEOTIDE SEQUENCE [LARGE SCALE GENOMIC DNA]</scope>
    <source>
        <strain evidence="6 7">J11</strain>
    </source>
</reference>
<dbReference type="CDD" id="cd08422">
    <property type="entry name" value="PBP2_CrgA_like"/>
    <property type="match status" value="1"/>
</dbReference>
<feature type="domain" description="HTH lysR-type" evidence="5">
    <location>
        <begin position="1"/>
        <end position="59"/>
    </location>
</feature>
<dbReference type="PANTHER" id="PTHR30537:SF80">
    <property type="entry name" value="TRANSCRIPTIONAL REGULATOR"/>
    <property type="match status" value="1"/>
</dbReference>
<dbReference type="Gene3D" id="1.10.10.10">
    <property type="entry name" value="Winged helix-like DNA-binding domain superfamily/Winged helix DNA-binding domain"/>
    <property type="match status" value="1"/>
</dbReference>
<evidence type="ECO:0000256" key="4">
    <source>
        <dbReference type="ARBA" id="ARBA00023163"/>
    </source>
</evidence>
<dbReference type="OrthoDB" id="9786526at2"/>
<keyword evidence="7" id="KW-1185">Reference proteome</keyword>
<gene>
    <name evidence="6" type="ORF">L602_001000000730</name>
</gene>
<dbReference type="Pfam" id="PF00126">
    <property type="entry name" value="HTH_1"/>
    <property type="match status" value="1"/>
</dbReference>
<dbReference type="Proteomes" id="UP000318141">
    <property type="component" value="Unassembled WGS sequence"/>
</dbReference>
<name>A0A562BUL0_9BURK</name>
<proteinExistence type="inferred from homology"/>
<evidence type="ECO:0000256" key="2">
    <source>
        <dbReference type="ARBA" id="ARBA00023015"/>
    </source>
</evidence>
<dbReference type="AlphaFoldDB" id="A0A562BUL0"/>
<evidence type="ECO:0000259" key="5">
    <source>
        <dbReference type="PROSITE" id="PS50931"/>
    </source>
</evidence>
<dbReference type="GO" id="GO:0003700">
    <property type="term" value="F:DNA-binding transcription factor activity"/>
    <property type="evidence" value="ECO:0007669"/>
    <property type="project" value="InterPro"/>
</dbReference>
<evidence type="ECO:0000313" key="7">
    <source>
        <dbReference type="Proteomes" id="UP000318141"/>
    </source>
</evidence>
<dbReference type="SUPFAM" id="SSF53850">
    <property type="entry name" value="Periplasmic binding protein-like II"/>
    <property type="match status" value="1"/>
</dbReference>
<dbReference type="PRINTS" id="PR00039">
    <property type="entry name" value="HTHLYSR"/>
</dbReference>
<keyword evidence="4" id="KW-0804">Transcription</keyword>
<sequence length="297" mass="32259">MDRLAAMETFVGVIEAGSFSAAARRLNLGQPAVSKSIAQLEERLDTRLLLRSTRGLTPTDAGQRFYEHARRAIEEADEAEQAARDSSEGLSGRLRVSAAVTFARLHILPALKTFMERHPQLEIDFALDDRNIDLLEEGTDVALRMGTLEDSSMTARRIGRSPRLVVGTPAYFARAGVPRTPADLSGHQAIVYSQRGGGESWSFRQGSTEVAVAVSGRMRVSAAEGIRTAVLADMGLAVASRWMFAPELDDGRVQAVLNDWTLPPLDLWAVFPSGRLVTARARAFVAFVEEVLGAPPS</sequence>
<dbReference type="Gene3D" id="3.40.190.290">
    <property type="match status" value="1"/>
</dbReference>
<accession>A0A562BUL0</accession>
<dbReference type="InterPro" id="IPR036390">
    <property type="entry name" value="WH_DNA-bd_sf"/>
</dbReference>